<proteinExistence type="predicted"/>
<feature type="compositionally biased region" description="Basic residues" evidence="1">
    <location>
        <begin position="65"/>
        <end position="78"/>
    </location>
</feature>
<organism evidence="2 3">
    <name type="scientific">Phytophthora fragariae</name>
    <dbReference type="NCBI Taxonomy" id="53985"/>
    <lineage>
        <taxon>Eukaryota</taxon>
        <taxon>Sar</taxon>
        <taxon>Stramenopiles</taxon>
        <taxon>Oomycota</taxon>
        <taxon>Peronosporomycetes</taxon>
        <taxon>Peronosporales</taxon>
        <taxon>Peronosporaceae</taxon>
        <taxon>Phytophthora</taxon>
    </lineage>
</organism>
<comment type="caution">
    <text evidence="2">The sequence shown here is derived from an EMBL/GenBank/DDBJ whole genome shotgun (WGS) entry which is preliminary data.</text>
</comment>
<dbReference type="Proteomes" id="UP000486351">
    <property type="component" value="Unassembled WGS sequence"/>
</dbReference>
<evidence type="ECO:0000256" key="1">
    <source>
        <dbReference type="SAM" id="MobiDB-lite"/>
    </source>
</evidence>
<accession>A0A6G0QGI8</accession>
<dbReference type="AlphaFoldDB" id="A0A6G0QGI8"/>
<dbReference type="EMBL" id="QXFY01003289">
    <property type="protein sequence ID" value="KAE9286631.1"/>
    <property type="molecule type" value="Genomic_DNA"/>
</dbReference>
<protein>
    <submittedName>
        <fullName evidence="2">Uncharacterized protein</fullName>
    </submittedName>
</protein>
<gene>
    <name evidence="2" type="ORF">PF008_g26621</name>
</gene>
<name>A0A6G0QGI8_9STRA</name>
<feature type="region of interest" description="Disordered" evidence="1">
    <location>
        <begin position="56"/>
        <end position="78"/>
    </location>
</feature>
<reference evidence="2 3" key="1">
    <citation type="submission" date="2018-09" db="EMBL/GenBank/DDBJ databases">
        <title>Genomic investigation of the strawberry pathogen Phytophthora fragariae indicates pathogenicity is determined by transcriptional variation in three key races.</title>
        <authorList>
            <person name="Adams T.M."/>
            <person name="Armitage A.D."/>
            <person name="Sobczyk M.K."/>
            <person name="Bates H.J."/>
            <person name="Dunwell J.M."/>
            <person name="Nellist C.F."/>
            <person name="Harrison R.J."/>
        </authorList>
    </citation>
    <scope>NUCLEOTIDE SEQUENCE [LARGE SCALE GENOMIC DNA]</scope>
    <source>
        <strain evidence="2 3">NOV-77</strain>
    </source>
</reference>
<sequence>MDHHGNAAAERKLHTLSKQSSVGAPRLMVACMICYSAAQQQVPNTAPLQWRRPSHGCQTAGIPQQRRRSWWRRSNHGC</sequence>
<evidence type="ECO:0000313" key="3">
    <source>
        <dbReference type="Proteomes" id="UP000486351"/>
    </source>
</evidence>
<evidence type="ECO:0000313" key="2">
    <source>
        <dbReference type="EMBL" id="KAE9286631.1"/>
    </source>
</evidence>